<dbReference type="EMBL" id="JBANQN010000007">
    <property type="protein sequence ID" value="KAK6784353.1"/>
    <property type="molecule type" value="Genomic_DNA"/>
</dbReference>
<organism evidence="1 2">
    <name type="scientific">Solanum bulbocastanum</name>
    <name type="common">Wild potato</name>
    <dbReference type="NCBI Taxonomy" id="147425"/>
    <lineage>
        <taxon>Eukaryota</taxon>
        <taxon>Viridiplantae</taxon>
        <taxon>Streptophyta</taxon>
        <taxon>Embryophyta</taxon>
        <taxon>Tracheophyta</taxon>
        <taxon>Spermatophyta</taxon>
        <taxon>Magnoliopsida</taxon>
        <taxon>eudicotyledons</taxon>
        <taxon>Gunneridae</taxon>
        <taxon>Pentapetalae</taxon>
        <taxon>asterids</taxon>
        <taxon>lamiids</taxon>
        <taxon>Solanales</taxon>
        <taxon>Solanaceae</taxon>
        <taxon>Solanoideae</taxon>
        <taxon>Solaneae</taxon>
        <taxon>Solanum</taxon>
    </lineage>
</organism>
<name>A0AAN8T9E9_SOLBU</name>
<protein>
    <submittedName>
        <fullName evidence="1">Uncharacterized protein</fullName>
    </submittedName>
</protein>
<accession>A0AAN8T9E9</accession>
<sequence length="24" mass="2636">MFIATRTKTGKEIQADTQVAIAEL</sequence>
<proteinExistence type="predicted"/>
<comment type="caution">
    <text evidence="1">The sequence shown here is derived from an EMBL/GenBank/DDBJ whole genome shotgun (WGS) entry which is preliminary data.</text>
</comment>
<evidence type="ECO:0000313" key="2">
    <source>
        <dbReference type="Proteomes" id="UP001371456"/>
    </source>
</evidence>
<keyword evidence="2" id="KW-1185">Reference proteome</keyword>
<dbReference type="Proteomes" id="UP001371456">
    <property type="component" value="Unassembled WGS sequence"/>
</dbReference>
<reference evidence="1 2" key="1">
    <citation type="submission" date="2024-02" db="EMBL/GenBank/DDBJ databases">
        <title>de novo genome assembly of Solanum bulbocastanum strain 11H21.</title>
        <authorList>
            <person name="Hosaka A.J."/>
        </authorList>
    </citation>
    <scope>NUCLEOTIDE SEQUENCE [LARGE SCALE GENOMIC DNA]</scope>
    <source>
        <tissue evidence="1">Young leaves</tissue>
    </source>
</reference>
<evidence type="ECO:0000313" key="1">
    <source>
        <dbReference type="EMBL" id="KAK6784353.1"/>
    </source>
</evidence>
<gene>
    <name evidence="1" type="ORF">RDI58_017808</name>
</gene>
<dbReference type="AlphaFoldDB" id="A0AAN8T9E9"/>